<gene>
    <name evidence="6" type="ORF">FAES_5448</name>
</gene>
<dbReference type="EMBL" id="HE796683">
    <property type="protein sequence ID" value="CCH03447.1"/>
    <property type="molecule type" value="Genomic_DNA"/>
</dbReference>
<dbReference type="InterPro" id="IPR029061">
    <property type="entry name" value="THDP-binding"/>
</dbReference>
<evidence type="ECO:0000313" key="6">
    <source>
        <dbReference type="EMBL" id="CCH03447.1"/>
    </source>
</evidence>
<name>I0KH44_9BACT</name>
<keyword evidence="3" id="KW-0560">Oxidoreductase</keyword>
<protein>
    <submittedName>
        <fullName evidence="6">Transketolase domain protein</fullName>
    </submittedName>
</protein>
<evidence type="ECO:0000256" key="1">
    <source>
        <dbReference type="ARBA" id="ARBA00001964"/>
    </source>
</evidence>
<dbReference type="SUPFAM" id="SSF52518">
    <property type="entry name" value="Thiamin diphosphate-binding fold (THDP-binding)"/>
    <property type="match status" value="2"/>
</dbReference>
<organism evidence="6 7">
    <name type="scientific">Fibrella aestuarina BUZ 2</name>
    <dbReference type="NCBI Taxonomy" id="1166018"/>
    <lineage>
        <taxon>Bacteria</taxon>
        <taxon>Pseudomonadati</taxon>
        <taxon>Bacteroidota</taxon>
        <taxon>Cytophagia</taxon>
        <taxon>Cytophagales</taxon>
        <taxon>Spirosomataceae</taxon>
        <taxon>Fibrella</taxon>
    </lineage>
</organism>
<dbReference type="eggNOG" id="COG1071">
    <property type="taxonomic scope" value="Bacteria"/>
</dbReference>
<accession>I0KH44</accession>
<reference evidence="6 7" key="1">
    <citation type="journal article" date="2012" name="J. Bacteriol.">
        <title>Genome Sequence of Fibrella aestuarina BUZ 2T, a Filamentous Marine Bacterium.</title>
        <authorList>
            <person name="Filippini M."/>
            <person name="Qi W."/>
            <person name="Blom J."/>
            <person name="Goesmann A."/>
            <person name="Smits T.H."/>
            <person name="Bagheri H.C."/>
        </authorList>
    </citation>
    <scope>NUCLEOTIDE SEQUENCE [LARGE SCALE GENOMIC DNA]</scope>
    <source>
        <strain evidence="7">BUZ 2T</strain>
    </source>
</reference>
<dbReference type="InterPro" id="IPR001017">
    <property type="entry name" value="DH_E1"/>
</dbReference>
<dbReference type="InterPro" id="IPR005475">
    <property type="entry name" value="Transketolase-like_Pyr-bd"/>
</dbReference>
<dbReference type="HOGENOM" id="CLU_350462_0_0_10"/>
<dbReference type="AlphaFoldDB" id="I0KH44"/>
<dbReference type="PANTHER" id="PTHR43257">
    <property type="entry name" value="PYRUVATE DEHYDROGENASE E1 COMPONENT BETA SUBUNIT"/>
    <property type="match status" value="1"/>
</dbReference>
<dbReference type="KEGG" id="fae:FAES_5448"/>
<evidence type="ECO:0000256" key="4">
    <source>
        <dbReference type="ARBA" id="ARBA00023052"/>
    </source>
</evidence>
<feature type="domain" description="Transketolase-like pyrimidine-binding" evidence="5">
    <location>
        <begin position="488"/>
        <end position="662"/>
    </location>
</feature>
<dbReference type="SUPFAM" id="SSF52922">
    <property type="entry name" value="TK C-terminal domain-like"/>
    <property type="match status" value="1"/>
</dbReference>
<dbReference type="Gene3D" id="3.40.50.970">
    <property type="match status" value="2"/>
</dbReference>
<dbReference type="SMART" id="SM00861">
    <property type="entry name" value="Transket_pyr"/>
    <property type="match status" value="1"/>
</dbReference>
<dbReference type="Pfam" id="PF02779">
    <property type="entry name" value="Transket_pyr"/>
    <property type="match status" value="1"/>
</dbReference>
<dbReference type="Gene3D" id="3.40.50.920">
    <property type="match status" value="1"/>
</dbReference>
<dbReference type="STRING" id="1166018.FAES_5448"/>
<dbReference type="CDD" id="cd02000">
    <property type="entry name" value="TPP_E1_PDC_ADC_BCADC"/>
    <property type="match status" value="1"/>
</dbReference>
<dbReference type="Proteomes" id="UP000011058">
    <property type="component" value="Chromosome"/>
</dbReference>
<comment type="function">
    <text evidence="2">E1 component of the 2-oxoglutarate dehydrogenase (OGDH) complex which catalyzes the decarboxylation of 2-oxoglutarate, the first step in the conversion of 2-oxoglutarate to succinyl-CoA and CO(2).</text>
</comment>
<dbReference type="InterPro" id="IPR009014">
    <property type="entry name" value="Transketo_C/PFOR_II"/>
</dbReference>
<evidence type="ECO:0000256" key="2">
    <source>
        <dbReference type="ARBA" id="ARBA00003906"/>
    </source>
</evidence>
<dbReference type="GO" id="GO:0016624">
    <property type="term" value="F:oxidoreductase activity, acting on the aldehyde or oxo group of donors, disulfide as acceptor"/>
    <property type="evidence" value="ECO:0007669"/>
    <property type="project" value="InterPro"/>
</dbReference>
<evidence type="ECO:0000259" key="5">
    <source>
        <dbReference type="SMART" id="SM00861"/>
    </source>
</evidence>
<dbReference type="PANTHER" id="PTHR43257:SF2">
    <property type="entry name" value="PYRUVATE DEHYDROGENASE E1 COMPONENT SUBUNIT BETA"/>
    <property type="match status" value="1"/>
</dbReference>
<dbReference type="Pfam" id="PF02780">
    <property type="entry name" value="Transketolase_C"/>
    <property type="match status" value="1"/>
</dbReference>
<sequence length="822" mass="91594">MSQSHTSSSYLTTIKLRAFTVIANEPLRSTDALTRDAILADYRLACESRQVSLLGRKDVMGGRAKFGIFGDGKELAQIAAARAFQRGDFRSGYYRDQTFVAALGELRWTEFFAQLYAHTDLVHEPNTAGRSMNGHFATRWLDEQGHWRNQTDFYNSVCDIAPTAGQIPRSVGLAYASKLYRENPDLASLTAFSRHGNEVTFATIGDASTSQGMFWESMNAAGVLQVPLLMSVWDDGYGISVPVELQTTKSSISKAMAGFQRDGQDPGFAIFTVKGWDYAALIDTYERAAHICRHEHVPVLVHVQELTQPQGHSSSGSHERYKSTERLAWERAHDCNVQFRNWILTNGYASDDELTAIEKEALTVARDARNTAWKAFQEPIKADLEQACDLLQQAARNHPKAAELMALRQELQRNTSPLYRDAFAAIRKAVHLLRTDQGQGKQLLVNWLQKARPINDDRFSSHLYSESDESPLQVRPIAPQFSDDSPVLDGYLVMQKYFDSLFSREPRAVAIGEDVGHIGDVNQGFAGLQEKYGHLRITDTGIRETTIIGQGIGLAMRGLRPIVEIQYFDYIFYALATLTDDLSTLLYRTKGGQKAPVIVRTRGHRLEGIWHSGSPMGAMLSSLRGMHVLVPRNMVQAAGFYNTLIKSDDPALLVECLNGYRLKERLPDNLDEFCLPLGQPDILRPGTDVTVVTYGSMCRIVLEAANQLADIGISVEVIDVQTLLPFDLTGTIVESLKKTNRVLFADEDFPGGATAYMLQQTLDAQNGYRYLDAPPRTLSAKAHRPPYGSDGDYFSKPSVDDVFESVYAIMHESDPAQFPALY</sequence>
<dbReference type="eggNOG" id="COG0022">
    <property type="taxonomic scope" value="Bacteria"/>
</dbReference>
<dbReference type="PATRIC" id="fig|1166018.3.peg.2428"/>
<keyword evidence="4" id="KW-0786">Thiamine pyrophosphate</keyword>
<dbReference type="InterPro" id="IPR033248">
    <property type="entry name" value="Transketolase_C"/>
</dbReference>
<evidence type="ECO:0000313" key="7">
    <source>
        <dbReference type="Proteomes" id="UP000011058"/>
    </source>
</evidence>
<keyword evidence="7" id="KW-1185">Reference proteome</keyword>
<proteinExistence type="predicted"/>
<comment type="cofactor">
    <cofactor evidence="1">
        <name>thiamine diphosphate</name>
        <dbReference type="ChEBI" id="CHEBI:58937"/>
    </cofactor>
</comment>
<dbReference type="Pfam" id="PF00676">
    <property type="entry name" value="E1_dh"/>
    <property type="match status" value="1"/>
</dbReference>
<evidence type="ECO:0000256" key="3">
    <source>
        <dbReference type="ARBA" id="ARBA00023002"/>
    </source>
</evidence>